<sequence>MDKQQYTAPSIEDLGTIEELTMAINASLRADSKTGLPFGGS</sequence>
<protein>
    <submittedName>
        <fullName evidence="1">Uncharacterized protein</fullName>
    </submittedName>
</protein>
<dbReference type="EMBL" id="JAWLKF010000010">
    <property type="protein sequence ID" value="MDV6304440.1"/>
    <property type="molecule type" value="Genomic_DNA"/>
</dbReference>
<comment type="caution">
    <text evidence="1">The sequence shown here is derived from an EMBL/GenBank/DDBJ whole genome shotgun (WGS) entry which is preliminary data.</text>
</comment>
<accession>A0ABU4D3Z1</accession>
<dbReference type="Proteomes" id="UP001186104">
    <property type="component" value="Unassembled WGS sequence"/>
</dbReference>
<proteinExistence type="predicted"/>
<reference evidence="1 2" key="1">
    <citation type="submission" date="2023-10" db="EMBL/GenBank/DDBJ databases">
        <title>Development of a sustainable strategy for remediation of hydrocarbon-contaminated territories based on the waste exchange concept.</title>
        <authorList>
            <person name="Krivoruchko A."/>
        </authorList>
    </citation>
    <scope>NUCLEOTIDE SEQUENCE [LARGE SCALE GENOMIC DNA]</scope>
    <source>
        <strain evidence="1 2">IEGM 1327</strain>
    </source>
</reference>
<name>A0ABU4D3Z1_9NOCA</name>
<evidence type="ECO:0000313" key="2">
    <source>
        <dbReference type="Proteomes" id="UP001186104"/>
    </source>
</evidence>
<dbReference type="RefSeq" id="WP_317533620.1">
    <property type="nucleotide sequence ID" value="NZ_JAWLKF010000010.1"/>
</dbReference>
<gene>
    <name evidence="1" type="ORF">R3P93_17915</name>
</gene>
<keyword evidence="2" id="KW-1185">Reference proteome</keyword>
<organism evidence="1 2">
    <name type="scientific">Rhodococcus cerastii</name>
    <dbReference type="NCBI Taxonomy" id="908616"/>
    <lineage>
        <taxon>Bacteria</taxon>
        <taxon>Bacillati</taxon>
        <taxon>Actinomycetota</taxon>
        <taxon>Actinomycetes</taxon>
        <taxon>Mycobacteriales</taxon>
        <taxon>Nocardiaceae</taxon>
        <taxon>Rhodococcus</taxon>
    </lineage>
</organism>
<evidence type="ECO:0000313" key="1">
    <source>
        <dbReference type="EMBL" id="MDV6304440.1"/>
    </source>
</evidence>